<evidence type="ECO:0000259" key="3">
    <source>
        <dbReference type="PROSITE" id="PS51832"/>
    </source>
</evidence>
<keyword evidence="1" id="KW-0812">Transmembrane</keyword>
<dbReference type="InterPro" id="IPR037522">
    <property type="entry name" value="HD_GYP_dom"/>
</dbReference>
<dbReference type="InterPro" id="IPR048430">
    <property type="entry name" value="MASE9"/>
</dbReference>
<dbReference type="InterPro" id="IPR006674">
    <property type="entry name" value="HD_domain"/>
</dbReference>
<organism evidence="4">
    <name type="scientific">anaerobic digester metagenome</name>
    <dbReference type="NCBI Taxonomy" id="1263854"/>
    <lineage>
        <taxon>unclassified sequences</taxon>
        <taxon>metagenomes</taxon>
        <taxon>ecological metagenomes</taxon>
    </lineage>
</organism>
<name>A0A485LUM7_9ZZZZ</name>
<sequence length="440" mass="49866">MGKTANRKTDQLPAGSQKNKYRMTVKPALAYQLVIDCIGFFLIFQAVMTFQFQAEMLWVYIFWALFSTFTEMKPITMPNNDQLTISFAVHISALILFGAPTAILISTVANIITDTIGKRGLKKMLFNISQYAITIHLAWLVYDIFKWNTGPLHLKTDAPAMIFSCLIYVIVNFFLVSTVISLSQGTRLVRQLTSDIMLELIHFASLVPVSLLIVILYDYEPLSIIILLLPLAMAHFSFENYMNLRTETRNTIEALADIIDQRDSYTSEHSQRVARYCSKIADELGLLGNNYENMITTARVHDLGKVSVPDSILLKAGHLTLEEQAIMAGHAQVGFKILSNLRFYKHSALYVYYHHERYDGKGYPKGLKGKNIPLGARILAVADSFDAMTSDRIYRKALSREHAIKELMDNAGTQFDPDIVQVFVNILQRENALNNDTRKE</sequence>
<dbReference type="EMBL" id="CAADRN010000044">
    <property type="protein sequence ID" value="VFU11792.1"/>
    <property type="molecule type" value="Genomic_DNA"/>
</dbReference>
<feature type="domain" description="HD" evidence="2">
    <location>
        <begin position="266"/>
        <end position="388"/>
    </location>
</feature>
<feature type="domain" description="HD-GYP" evidence="3">
    <location>
        <begin position="244"/>
        <end position="439"/>
    </location>
</feature>
<feature type="transmembrane region" description="Helical" evidence="1">
    <location>
        <begin position="161"/>
        <end position="184"/>
    </location>
</feature>
<dbReference type="PROSITE" id="PS51831">
    <property type="entry name" value="HD"/>
    <property type="match status" value="1"/>
</dbReference>
<protein>
    <submittedName>
        <fullName evidence="4">Uncharacterized protein</fullName>
    </submittedName>
</protein>
<dbReference type="CDD" id="cd00077">
    <property type="entry name" value="HDc"/>
    <property type="match status" value="1"/>
</dbReference>
<feature type="transmembrane region" description="Helical" evidence="1">
    <location>
        <begin position="29"/>
        <end position="50"/>
    </location>
</feature>
<evidence type="ECO:0000259" key="2">
    <source>
        <dbReference type="PROSITE" id="PS51831"/>
    </source>
</evidence>
<dbReference type="AlphaFoldDB" id="A0A485LUM7"/>
<accession>A0A485LUM7</accession>
<evidence type="ECO:0000313" key="4">
    <source>
        <dbReference type="EMBL" id="VFU11792.1"/>
    </source>
</evidence>
<evidence type="ECO:0000256" key="1">
    <source>
        <dbReference type="SAM" id="Phobius"/>
    </source>
</evidence>
<feature type="transmembrane region" description="Helical" evidence="1">
    <location>
        <begin position="87"/>
        <end position="112"/>
    </location>
</feature>
<keyword evidence="1" id="KW-0472">Membrane</keyword>
<dbReference type="PROSITE" id="PS51832">
    <property type="entry name" value="HD_GYP"/>
    <property type="match status" value="1"/>
</dbReference>
<dbReference type="SUPFAM" id="SSF109604">
    <property type="entry name" value="HD-domain/PDEase-like"/>
    <property type="match status" value="1"/>
</dbReference>
<dbReference type="PANTHER" id="PTHR45228:SF1">
    <property type="entry name" value="CYCLIC DI-GMP PHOSPHODIESTERASE TM_0186"/>
    <property type="match status" value="1"/>
</dbReference>
<dbReference type="InterPro" id="IPR003607">
    <property type="entry name" value="HD/PDEase_dom"/>
</dbReference>
<dbReference type="InterPro" id="IPR052020">
    <property type="entry name" value="Cyclic_di-GMP/3'3'-cGAMP_PDE"/>
</dbReference>
<dbReference type="Pfam" id="PF13487">
    <property type="entry name" value="HD_5"/>
    <property type="match status" value="1"/>
</dbReference>
<feature type="transmembrane region" description="Helical" evidence="1">
    <location>
        <begin position="124"/>
        <end position="141"/>
    </location>
</feature>
<dbReference type="Gene3D" id="1.10.3210.10">
    <property type="entry name" value="Hypothetical protein af1432"/>
    <property type="match status" value="1"/>
</dbReference>
<feature type="transmembrane region" description="Helical" evidence="1">
    <location>
        <begin position="223"/>
        <end position="242"/>
    </location>
</feature>
<reference evidence="4" key="1">
    <citation type="submission" date="2019-03" db="EMBL/GenBank/DDBJ databases">
        <authorList>
            <person name="Hao L."/>
        </authorList>
    </citation>
    <scope>NUCLEOTIDE SEQUENCE</scope>
</reference>
<dbReference type="PANTHER" id="PTHR45228">
    <property type="entry name" value="CYCLIC DI-GMP PHOSPHODIESTERASE TM_0186-RELATED"/>
    <property type="match status" value="1"/>
</dbReference>
<keyword evidence="1" id="KW-1133">Transmembrane helix</keyword>
<dbReference type="Pfam" id="PF20972">
    <property type="entry name" value="MASE9"/>
    <property type="match status" value="1"/>
</dbReference>
<feature type="transmembrane region" description="Helical" evidence="1">
    <location>
        <begin position="196"/>
        <end position="217"/>
    </location>
</feature>
<proteinExistence type="predicted"/>
<dbReference type="SMART" id="SM00471">
    <property type="entry name" value="HDc"/>
    <property type="match status" value="1"/>
</dbReference>
<gene>
    <name evidence="4" type="ORF">SCFA_1380002</name>
</gene>